<dbReference type="RefSeq" id="XP_003890076.1">
    <property type="nucleotide sequence ID" value="XM_003890027.1"/>
</dbReference>
<dbReference type="VEuPathDB" id="FungiDB:PGTG_21266"/>
<name>H6QQX9_PUCGT</name>
<protein>
    <submittedName>
        <fullName evidence="1">Uncharacterized protein</fullName>
    </submittedName>
</protein>
<dbReference type="KEGG" id="pgr:PGTG_21266"/>
<dbReference type="HOGENOM" id="CLU_202046_0_0_1"/>
<keyword evidence="2" id="KW-1185">Reference proteome</keyword>
<dbReference type="Proteomes" id="UP000008783">
    <property type="component" value="Unassembled WGS sequence"/>
</dbReference>
<organism evidence="1 2">
    <name type="scientific">Puccinia graminis f. sp. tritici (strain CRL 75-36-700-3 / race SCCL)</name>
    <name type="common">Black stem rust fungus</name>
    <dbReference type="NCBI Taxonomy" id="418459"/>
    <lineage>
        <taxon>Eukaryota</taxon>
        <taxon>Fungi</taxon>
        <taxon>Dikarya</taxon>
        <taxon>Basidiomycota</taxon>
        <taxon>Pucciniomycotina</taxon>
        <taxon>Pucciniomycetes</taxon>
        <taxon>Pucciniales</taxon>
        <taxon>Pucciniaceae</taxon>
        <taxon>Puccinia</taxon>
    </lineage>
</organism>
<accession>H6QQX9</accession>
<gene>
    <name evidence="1" type="ORF">PGTG_21266</name>
</gene>
<dbReference type="EMBL" id="DS178276">
    <property type="protein sequence ID" value="EHS62916.1"/>
    <property type="molecule type" value="Genomic_DNA"/>
</dbReference>
<sequence length="51" mass="5906">MYDKPFELAWTRPMGSIIFVRNSFLNEPLPVALVAYNNPEMVYEQLQTDVG</sequence>
<evidence type="ECO:0000313" key="2">
    <source>
        <dbReference type="Proteomes" id="UP000008783"/>
    </source>
</evidence>
<proteinExistence type="predicted"/>
<reference evidence="2" key="1">
    <citation type="journal article" date="2011" name="Proc. Natl. Acad. Sci. U.S.A.">
        <title>Obligate biotrophy features unraveled by the genomic analysis of rust fungi.</title>
        <authorList>
            <person name="Duplessis S."/>
            <person name="Cuomo C.A."/>
            <person name="Lin Y.-C."/>
            <person name="Aerts A."/>
            <person name="Tisserant E."/>
            <person name="Veneault-Fourrey C."/>
            <person name="Joly D.L."/>
            <person name="Hacquard S."/>
            <person name="Amselem J."/>
            <person name="Cantarel B.L."/>
            <person name="Chiu R."/>
            <person name="Coutinho P.M."/>
            <person name="Feau N."/>
            <person name="Field M."/>
            <person name="Frey P."/>
            <person name="Gelhaye E."/>
            <person name="Goldberg J."/>
            <person name="Grabherr M.G."/>
            <person name="Kodira C.D."/>
            <person name="Kohler A."/>
            <person name="Kuees U."/>
            <person name="Lindquist E.A."/>
            <person name="Lucas S.M."/>
            <person name="Mago R."/>
            <person name="Mauceli E."/>
            <person name="Morin E."/>
            <person name="Murat C."/>
            <person name="Pangilinan J.L."/>
            <person name="Park R."/>
            <person name="Pearson M."/>
            <person name="Quesneville H."/>
            <person name="Rouhier N."/>
            <person name="Sakthikumar S."/>
            <person name="Salamov A.A."/>
            <person name="Schmutz J."/>
            <person name="Selles B."/>
            <person name="Shapiro H."/>
            <person name="Tanguay P."/>
            <person name="Tuskan G.A."/>
            <person name="Henrissat B."/>
            <person name="Van de Peer Y."/>
            <person name="Rouze P."/>
            <person name="Ellis J.G."/>
            <person name="Dodds P.N."/>
            <person name="Schein J.E."/>
            <person name="Zhong S."/>
            <person name="Hamelin R.C."/>
            <person name="Grigoriev I.V."/>
            <person name="Szabo L.J."/>
            <person name="Martin F."/>
        </authorList>
    </citation>
    <scope>NUCLEOTIDE SEQUENCE [LARGE SCALE GENOMIC DNA]</scope>
    <source>
        <strain evidence="2">CRL 75-36-700-3 / race SCCL</strain>
    </source>
</reference>
<evidence type="ECO:0000313" key="1">
    <source>
        <dbReference type="EMBL" id="EHS62916.1"/>
    </source>
</evidence>
<dbReference type="GeneID" id="13540877"/>
<dbReference type="InParanoid" id="H6QQX9"/>
<dbReference type="AlphaFoldDB" id="H6QQX9"/>